<feature type="signal peptide" evidence="1">
    <location>
        <begin position="1"/>
        <end position="39"/>
    </location>
</feature>
<gene>
    <name evidence="2" type="ORF">TL08_07025</name>
</gene>
<dbReference type="EMBL" id="CP014859">
    <property type="protein sequence ID" value="AOS62225.1"/>
    <property type="molecule type" value="Genomic_DNA"/>
</dbReference>
<proteinExistence type="predicted"/>
<keyword evidence="3" id="KW-1185">Reference proteome</keyword>
<dbReference type="KEGG" id="ahm:TL08_07025"/>
<dbReference type="AlphaFoldDB" id="A0AAC9HPL0"/>
<evidence type="ECO:0000256" key="1">
    <source>
        <dbReference type="SAM" id="SignalP"/>
    </source>
</evidence>
<organism evidence="2 3">
    <name type="scientific">Actinoalloteichus hymeniacidonis</name>
    <dbReference type="NCBI Taxonomy" id="340345"/>
    <lineage>
        <taxon>Bacteria</taxon>
        <taxon>Bacillati</taxon>
        <taxon>Actinomycetota</taxon>
        <taxon>Actinomycetes</taxon>
        <taxon>Pseudonocardiales</taxon>
        <taxon>Pseudonocardiaceae</taxon>
        <taxon>Actinoalloteichus</taxon>
    </lineage>
</organism>
<evidence type="ECO:0000313" key="3">
    <source>
        <dbReference type="Proteomes" id="UP000095210"/>
    </source>
</evidence>
<sequence length="494" mass="53417">MVRAVLRRSPNRRRVGAAAFSAAATLLAATVLVVPGAAAASTEDSPPEELSTPAVVEQLPQDLQDTISHSDNIRPLATLPKQPPFDNTGSFGTDIAFQGKYAYVGNYDGFVVYDIRNPRKPTVASQVICPGGQGDVSVSGDLLYFSVDYPRSNNSCDSEPSTAADPDAWEGIRVFDISDPTRPAYVTDVATDCGSHTHTLVPDHDGEADYLYISSYSPSANFPNCAPPHDKISIVKVPLADPASTELVAEPVLFPEGGNPGPPEGARATTGCHDITVYPEKDLAAGACMGDGILLDITDREAPVVTEQVRDDVNFAFWHSATFNNEGTKVVFTDELGGGGAATCNAEIGETRGANGIYDITGSDADPSLEFRSYFKIPRHQGDTENCVAHNGSLIPTRNGDYMVQAWYQGGISVWDFTDSENPEEIGYFDREAFDSENLLTAGSWSAYYYNGYIYSSGIQEGLDVLEINDRRVNDAKRVQFDEFNPQTQPSYQR</sequence>
<protein>
    <submittedName>
        <fullName evidence="2">LVIVD repeat protein</fullName>
    </submittedName>
</protein>
<dbReference type="SUPFAM" id="SSF75011">
    <property type="entry name" value="3-carboxy-cis,cis-mucoante lactonizing enzyme"/>
    <property type="match status" value="1"/>
</dbReference>
<dbReference type="RefSeq" id="WP_069847517.1">
    <property type="nucleotide sequence ID" value="NZ_CP014859.1"/>
</dbReference>
<reference evidence="3" key="1">
    <citation type="submission" date="2016-03" db="EMBL/GenBank/DDBJ databases">
        <title>Complete genome sequence of the type strain Actinoalloteichus hymeniacidonis DSM 45092.</title>
        <authorList>
            <person name="Schaffert L."/>
            <person name="Albersmeier A."/>
            <person name="Winkler A."/>
            <person name="Kalinowski J."/>
            <person name="Zotchev S."/>
            <person name="Ruckert C."/>
        </authorList>
    </citation>
    <scope>NUCLEOTIDE SEQUENCE [LARGE SCALE GENOMIC DNA]</scope>
    <source>
        <strain evidence="3">HPA177(T) (DSM 45092(T))</strain>
    </source>
</reference>
<feature type="chain" id="PRO_5042215153" evidence="1">
    <location>
        <begin position="40"/>
        <end position="494"/>
    </location>
</feature>
<evidence type="ECO:0000313" key="2">
    <source>
        <dbReference type="EMBL" id="AOS62225.1"/>
    </source>
</evidence>
<dbReference type="InterPro" id="IPR013211">
    <property type="entry name" value="LVIVD"/>
</dbReference>
<accession>A0AAC9HPL0</accession>
<name>A0AAC9HPL0_9PSEU</name>
<keyword evidence="1" id="KW-0732">Signal</keyword>
<dbReference type="Proteomes" id="UP000095210">
    <property type="component" value="Chromosome"/>
</dbReference>
<dbReference type="Pfam" id="PF08309">
    <property type="entry name" value="LVIVD"/>
    <property type="match status" value="2"/>
</dbReference>